<dbReference type="InterPro" id="IPR036361">
    <property type="entry name" value="SAP_dom_sf"/>
</dbReference>
<feature type="compositionally biased region" description="Basic and acidic residues" evidence="6">
    <location>
        <begin position="297"/>
        <end position="328"/>
    </location>
</feature>
<dbReference type="WBParaSite" id="ACAC_0000719601-mRNA-1">
    <property type="protein sequence ID" value="ACAC_0000719601-mRNA-1"/>
    <property type="gene ID" value="ACAC_0000719601"/>
</dbReference>
<dbReference type="GO" id="GO:0005634">
    <property type="term" value="C:nucleus"/>
    <property type="evidence" value="ECO:0007669"/>
    <property type="project" value="UniProtKB-SubCell"/>
</dbReference>
<feature type="coiled-coil region" evidence="5">
    <location>
        <begin position="415"/>
        <end position="469"/>
    </location>
</feature>
<sequence length="645" mass="71587">MTDCASEQKLLSELRVTELKHELEKRNLDKNGIKIILTDRLEKALIADGHDPTTYLFRINEPVGASPKSTKQMSPTNSVDNSADIEMNTPEPAFENGNGVAKGDHNEEPVQMDSEAAQLAANSGIEKADNMGDNAKELIIADELAPAASLTTNDEEMLEDPLADVPAESTTPSAKLAVTISAQLPAKTPVQAPLPDEKENDIAARSIWVRGLTSATKAADLKVLCTQYGKVVRAKIYTSKKQSTSACYGYVTMADTAAAERAAAAMHKTQIRGRTISVEKADRSKVPAVKPTATTPMKKDASNESPAKRDSEKKLTVDGSKNKAEVVTEKSQSADARTKEKLSKSSVGRRDFSRRVVARDPRRDSQRTISAARRYPLTRGITSHTLRGRITRPGERGGYVSSIRRPEAMSQRDLLTLMRRKEEEHRRREAEIEKERALERERERIRFEREQLEKERLQLQLQAALQQQKMVAMSSSRTKDSYAPRSSSSVPNLDHLPLEWNVIALNTNQVPQLVEDEVGMILTVLRADMAHHSLQRTHPERNTREGTLRHVEGETHILVIAEMRIALLQVVLEVVLVGDRLQGQVSVRRLHGKEMEEQHFFLGSKGREEARNGGGNGGWSTFGSGGGASTSGGMRYDYDKYQQRF</sequence>
<dbReference type="SMART" id="SM00360">
    <property type="entry name" value="RRM"/>
    <property type="match status" value="1"/>
</dbReference>
<dbReference type="InterPro" id="IPR012677">
    <property type="entry name" value="Nucleotide-bd_a/b_plait_sf"/>
</dbReference>
<dbReference type="GO" id="GO:0003723">
    <property type="term" value="F:RNA binding"/>
    <property type="evidence" value="ECO:0007669"/>
    <property type="project" value="UniProtKB-UniRule"/>
</dbReference>
<accession>A0A158P8K7</accession>
<organism evidence="9 10">
    <name type="scientific">Angiostrongylus cantonensis</name>
    <name type="common">Rat lungworm</name>
    <dbReference type="NCBI Taxonomy" id="6313"/>
    <lineage>
        <taxon>Eukaryota</taxon>
        <taxon>Metazoa</taxon>
        <taxon>Ecdysozoa</taxon>
        <taxon>Nematoda</taxon>
        <taxon>Chromadorea</taxon>
        <taxon>Rhabditida</taxon>
        <taxon>Rhabditina</taxon>
        <taxon>Rhabditomorpha</taxon>
        <taxon>Strongyloidea</taxon>
        <taxon>Metastrongylidae</taxon>
        <taxon>Angiostrongylus</taxon>
    </lineage>
</organism>
<comment type="subcellular location">
    <subcellularLocation>
        <location evidence="1">Nucleus</location>
    </subcellularLocation>
</comment>
<feature type="region of interest" description="Disordered" evidence="6">
    <location>
        <begin position="274"/>
        <end position="367"/>
    </location>
</feature>
<reference evidence="10" key="2">
    <citation type="submission" date="2016-04" db="UniProtKB">
        <authorList>
            <consortium name="WormBaseParasite"/>
        </authorList>
    </citation>
    <scope>IDENTIFICATION</scope>
</reference>
<reference evidence="9" key="1">
    <citation type="submission" date="2012-09" db="EMBL/GenBank/DDBJ databases">
        <authorList>
            <person name="Martin A.A."/>
        </authorList>
    </citation>
    <scope>NUCLEOTIDE SEQUENCE</scope>
</reference>
<evidence type="ECO:0000259" key="8">
    <source>
        <dbReference type="PROSITE" id="PS50800"/>
    </source>
</evidence>
<evidence type="ECO:0000256" key="4">
    <source>
        <dbReference type="PROSITE-ProRule" id="PRU00176"/>
    </source>
</evidence>
<dbReference type="Proteomes" id="UP000035642">
    <property type="component" value="Unassembled WGS sequence"/>
</dbReference>
<evidence type="ECO:0000256" key="5">
    <source>
        <dbReference type="SAM" id="Coils"/>
    </source>
</evidence>
<dbReference type="PROSITE" id="PS50102">
    <property type="entry name" value="RRM"/>
    <property type="match status" value="1"/>
</dbReference>
<dbReference type="PROSITE" id="PS50800">
    <property type="entry name" value="SAP"/>
    <property type="match status" value="1"/>
</dbReference>
<evidence type="ECO:0000313" key="9">
    <source>
        <dbReference type="Proteomes" id="UP000035642"/>
    </source>
</evidence>
<keyword evidence="2 4" id="KW-0694">RNA-binding</keyword>
<dbReference type="Pfam" id="PF00076">
    <property type="entry name" value="RRM_1"/>
    <property type="match status" value="1"/>
</dbReference>
<evidence type="ECO:0000259" key="7">
    <source>
        <dbReference type="PROSITE" id="PS50102"/>
    </source>
</evidence>
<dbReference type="SUPFAM" id="SSF54928">
    <property type="entry name" value="RNA-binding domain, RBD"/>
    <property type="match status" value="1"/>
</dbReference>
<dbReference type="SUPFAM" id="SSF68906">
    <property type="entry name" value="SAP domain"/>
    <property type="match status" value="1"/>
</dbReference>
<dbReference type="Gene3D" id="1.10.720.30">
    <property type="entry name" value="SAP domain"/>
    <property type="match status" value="1"/>
</dbReference>
<dbReference type="SMART" id="SM00513">
    <property type="entry name" value="SAP"/>
    <property type="match status" value="1"/>
</dbReference>
<feature type="domain" description="RRM" evidence="7">
    <location>
        <begin position="205"/>
        <end position="283"/>
    </location>
</feature>
<evidence type="ECO:0000256" key="6">
    <source>
        <dbReference type="SAM" id="MobiDB-lite"/>
    </source>
</evidence>
<dbReference type="Pfam" id="PF02037">
    <property type="entry name" value="SAP"/>
    <property type="match status" value="1"/>
</dbReference>
<evidence type="ECO:0000256" key="3">
    <source>
        <dbReference type="ARBA" id="ARBA00023242"/>
    </source>
</evidence>
<feature type="domain" description="SAP" evidence="8">
    <location>
        <begin position="11"/>
        <end position="45"/>
    </location>
</feature>
<protein>
    <submittedName>
        <fullName evidence="10">SAFB-like transcription modulator</fullName>
    </submittedName>
</protein>
<dbReference type="Gene3D" id="3.30.70.330">
    <property type="match status" value="1"/>
</dbReference>
<proteinExistence type="predicted"/>
<keyword evidence="3" id="KW-0539">Nucleus</keyword>
<dbReference type="GO" id="GO:0006357">
    <property type="term" value="P:regulation of transcription by RNA polymerase II"/>
    <property type="evidence" value="ECO:0007669"/>
    <property type="project" value="TreeGrafter"/>
</dbReference>
<dbReference type="PANTHER" id="PTHR15683">
    <property type="entry name" value="SCAFFOLD ATTACHMENT FACTOR B-RELATED"/>
    <property type="match status" value="1"/>
</dbReference>
<evidence type="ECO:0000313" key="10">
    <source>
        <dbReference type="WBParaSite" id="ACAC_0000719601-mRNA-1"/>
    </source>
</evidence>
<dbReference type="InterPro" id="IPR000504">
    <property type="entry name" value="RRM_dom"/>
</dbReference>
<evidence type="ECO:0000256" key="1">
    <source>
        <dbReference type="ARBA" id="ARBA00004123"/>
    </source>
</evidence>
<dbReference type="STRING" id="6313.A0A158P8K7"/>
<name>A0A158P8K7_ANGCA</name>
<dbReference type="InterPro" id="IPR003034">
    <property type="entry name" value="SAP_dom"/>
</dbReference>
<dbReference type="PANTHER" id="PTHR15683:SF8">
    <property type="entry name" value="SCAFFOLD ATTACHMENT FACTOR B, ISOFORM B"/>
    <property type="match status" value="1"/>
</dbReference>
<evidence type="ECO:0000256" key="2">
    <source>
        <dbReference type="ARBA" id="ARBA00022884"/>
    </source>
</evidence>
<dbReference type="InterPro" id="IPR051738">
    <property type="entry name" value="SAF_Modulators"/>
</dbReference>
<dbReference type="AlphaFoldDB" id="A0A158P8K7"/>
<dbReference type="GO" id="GO:0043565">
    <property type="term" value="F:sequence-specific DNA binding"/>
    <property type="evidence" value="ECO:0007669"/>
    <property type="project" value="TreeGrafter"/>
</dbReference>
<dbReference type="InterPro" id="IPR035979">
    <property type="entry name" value="RBD_domain_sf"/>
</dbReference>
<dbReference type="GO" id="GO:0050684">
    <property type="term" value="P:regulation of mRNA processing"/>
    <property type="evidence" value="ECO:0007669"/>
    <property type="project" value="TreeGrafter"/>
</dbReference>
<feature type="compositionally biased region" description="Basic and acidic residues" evidence="6">
    <location>
        <begin position="336"/>
        <end position="366"/>
    </location>
</feature>
<keyword evidence="5" id="KW-0175">Coiled coil</keyword>
<keyword evidence="9" id="KW-1185">Reference proteome</keyword>